<proteinExistence type="predicted"/>
<protein>
    <submittedName>
        <fullName evidence="1">Uncharacterized protein</fullName>
    </submittedName>
</protein>
<comment type="caution">
    <text evidence="1">The sequence shown here is derived from an EMBL/GenBank/DDBJ whole genome shotgun (WGS) entry which is preliminary data.</text>
</comment>
<sequence length="119" mass="13031">MGQDFIQRWNAYLVAESVQISALEAACSRNITLRWPICAVAEASDTQGESSVDSTILRLMMNISYVKAAKKLPRLTNDDTKALADEYGLADAKVIRYNTGNAESGKEIDAGLENCENKV</sequence>
<keyword evidence="2" id="KW-1185">Reference proteome</keyword>
<gene>
    <name evidence="1" type="ORF">AC578_8042</name>
</gene>
<dbReference type="EMBL" id="LFZN01000052">
    <property type="protein sequence ID" value="KXT01636.1"/>
    <property type="molecule type" value="Genomic_DNA"/>
</dbReference>
<evidence type="ECO:0000313" key="2">
    <source>
        <dbReference type="Proteomes" id="UP000070133"/>
    </source>
</evidence>
<evidence type="ECO:0000313" key="1">
    <source>
        <dbReference type="EMBL" id="KXT01636.1"/>
    </source>
</evidence>
<reference evidence="1 2" key="1">
    <citation type="submission" date="2015-07" db="EMBL/GenBank/DDBJ databases">
        <title>Comparative genomics of the Sigatoka disease complex on banana suggests a link between parallel evolutionary changes in Pseudocercospora fijiensis and Pseudocercospora eumusae and increased virulence on the banana host.</title>
        <authorList>
            <person name="Chang T.-C."/>
            <person name="Salvucci A."/>
            <person name="Crous P.W."/>
            <person name="Stergiopoulos I."/>
        </authorList>
    </citation>
    <scope>NUCLEOTIDE SEQUENCE [LARGE SCALE GENOMIC DNA]</scope>
    <source>
        <strain evidence="1 2">CBS 114824</strain>
    </source>
</reference>
<organism evidence="1 2">
    <name type="scientific">Pseudocercospora eumusae</name>
    <dbReference type="NCBI Taxonomy" id="321146"/>
    <lineage>
        <taxon>Eukaryota</taxon>
        <taxon>Fungi</taxon>
        <taxon>Dikarya</taxon>
        <taxon>Ascomycota</taxon>
        <taxon>Pezizomycotina</taxon>
        <taxon>Dothideomycetes</taxon>
        <taxon>Dothideomycetidae</taxon>
        <taxon>Mycosphaerellales</taxon>
        <taxon>Mycosphaerellaceae</taxon>
        <taxon>Pseudocercospora</taxon>
    </lineage>
</organism>
<name>A0A139HGU2_9PEZI</name>
<dbReference type="AlphaFoldDB" id="A0A139HGU2"/>
<accession>A0A139HGU2</accession>
<dbReference type="Proteomes" id="UP000070133">
    <property type="component" value="Unassembled WGS sequence"/>
</dbReference>